<dbReference type="SMART" id="SM00448">
    <property type="entry name" value="REC"/>
    <property type="match status" value="1"/>
</dbReference>
<gene>
    <name evidence="4" type="ORF">LEA_11138</name>
</gene>
<dbReference type="InterPro" id="IPR018060">
    <property type="entry name" value="HTH_AraC"/>
</dbReference>
<sequence>HGEISAENRPEGGTRMRLRLQRGTAYLADRTVIKESPSALREAKGRSDGSLVSAKLQQRRSEKLLIVEDNADIREYLRRELGKSFPIETATNGAEALRLLRLDPKVSLVVSDVMMPDMDGLEMTREIRNDQRLSHLPVILLTALCGERNQLQGMAQGADAYIQKPFNIDLLHMQIVTLLDDRERMRRSLGSRIQEGNYLPPSEVAQIVGFDEQFRTRLLELLEKRAADSSFSTTDLSRELNLSRVHLYRKTKELFGTAPSELIRNFRLNKALALLEQRQWTVSEITYRTGFTSPSYFS</sequence>
<proteinExistence type="predicted"/>
<evidence type="ECO:0000313" key="4">
    <source>
        <dbReference type="EMBL" id="EKC63842.1"/>
    </source>
</evidence>
<dbReference type="PROSITE" id="PS50110">
    <property type="entry name" value="RESPONSE_REGULATORY"/>
    <property type="match status" value="1"/>
</dbReference>
<keyword evidence="4" id="KW-0808">Transferase</keyword>
<dbReference type="Gene3D" id="3.40.50.2300">
    <property type="match status" value="1"/>
</dbReference>
<dbReference type="Gene3D" id="1.10.10.60">
    <property type="entry name" value="Homeodomain-like"/>
    <property type="match status" value="1"/>
</dbReference>
<dbReference type="GO" id="GO:0043565">
    <property type="term" value="F:sequence-specific DNA binding"/>
    <property type="evidence" value="ECO:0007669"/>
    <property type="project" value="InterPro"/>
</dbReference>
<dbReference type="CDD" id="cd17574">
    <property type="entry name" value="REC_OmpR"/>
    <property type="match status" value="1"/>
</dbReference>
<dbReference type="SUPFAM" id="SSF52172">
    <property type="entry name" value="CheY-like"/>
    <property type="match status" value="1"/>
</dbReference>
<reference evidence="4" key="1">
    <citation type="journal article" date="2013" name="Environ. Microbiol.">
        <title>Microbiota from the distal guts of lean and obese adolescents exhibit partial functional redundancy besides clear differences in community structure.</title>
        <authorList>
            <person name="Ferrer M."/>
            <person name="Ruiz A."/>
            <person name="Lanza F."/>
            <person name="Haange S.B."/>
            <person name="Oberbach A."/>
            <person name="Till H."/>
            <person name="Bargiela R."/>
            <person name="Campoy C."/>
            <person name="Segura M.T."/>
            <person name="Richter M."/>
            <person name="von Bergen M."/>
            <person name="Seifert J."/>
            <person name="Suarez A."/>
        </authorList>
    </citation>
    <scope>NUCLEOTIDE SEQUENCE</scope>
</reference>
<keyword evidence="4" id="KW-0418">Kinase</keyword>
<dbReference type="SMART" id="SM00342">
    <property type="entry name" value="HTH_ARAC"/>
    <property type="match status" value="1"/>
</dbReference>
<accession>K1ST54</accession>
<protein>
    <submittedName>
        <fullName evidence="4">Two-component system sensor histidine kinase/response regulator hybrid</fullName>
    </submittedName>
</protein>
<dbReference type="PROSITE" id="PS01124">
    <property type="entry name" value="HTH_ARAC_FAMILY_2"/>
    <property type="match status" value="1"/>
</dbReference>
<dbReference type="PANTHER" id="PTHR43547:SF2">
    <property type="entry name" value="HYBRID SIGNAL TRANSDUCTION HISTIDINE KINASE C"/>
    <property type="match status" value="1"/>
</dbReference>
<comment type="caution">
    <text evidence="4">The sequence shown here is derived from an EMBL/GenBank/DDBJ whole genome shotgun (WGS) entry which is preliminary data.</text>
</comment>
<dbReference type="AlphaFoldDB" id="K1ST54"/>
<evidence type="ECO:0000256" key="1">
    <source>
        <dbReference type="ARBA" id="ARBA00022553"/>
    </source>
</evidence>
<evidence type="ECO:0000259" key="3">
    <source>
        <dbReference type="PROSITE" id="PS50110"/>
    </source>
</evidence>
<feature type="non-terminal residue" evidence="4">
    <location>
        <position position="1"/>
    </location>
</feature>
<feature type="domain" description="HTH araC/xylS-type" evidence="2">
    <location>
        <begin position="216"/>
        <end position="298"/>
    </location>
</feature>
<feature type="domain" description="Response regulatory" evidence="3">
    <location>
        <begin position="63"/>
        <end position="179"/>
    </location>
</feature>
<evidence type="ECO:0000259" key="2">
    <source>
        <dbReference type="PROSITE" id="PS01124"/>
    </source>
</evidence>
<name>K1ST54_9ZZZZ</name>
<keyword evidence="1" id="KW-0597">Phosphoprotein</keyword>
<dbReference type="GO" id="GO:0000155">
    <property type="term" value="F:phosphorelay sensor kinase activity"/>
    <property type="evidence" value="ECO:0007669"/>
    <property type="project" value="TreeGrafter"/>
</dbReference>
<organism evidence="4">
    <name type="scientific">human gut metagenome</name>
    <dbReference type="NCBI Taxonomy" id="408170"/>
    <lineage>
        <taxon>unclassified sequences</taxon>
        <taxon>metagenomes</taxon>
        <taxon>organismal metagenomes</taxon>
    </lineage>
</organism>
<dbReference type="Pfam" id="PF12833">
    <property type="entry name" value="HTH_18"/>
    <property type="match status" value="1"/>
</dbReference>
<dbReference type="InterPro" id="IPR011006">
    <property type="entry name" value="CheY-like_superfamily"/>
</dbReference>
<dbReference type="InterPro" id="IPR001789">
    <property type="entry name" value="Sig_transdc_resp-reg_receiver"/>
</dbReference>
<dbReference type="PANTHER" id="PTHR43547">
    <property type="entry name" value="TWO-COMPONENT HISTIDINE KINASE"/>
    <property type="match status" value="1"/>
</dbReference>
<dbReference type="EMBL" id="AJWY01007494">
    <property type="protein sequence ID" value="EKC63842.1"/>
    <property type="molecule type" value="Genomic_DNA"/>
</dbReference>
<dbReference type="GO" id="GO:0003700">
    <property type="term" value="F:DNA-binding transcription factor activity"/>
    <property type="evidence" value="ECO:0007669"/>
    <property type="project" value="InterPro"/>
</dbReference>
<dbReference type="Pfam" id="PF00072">
    <property type="entry name" value="Response_reg"/>
    <property type="match status" value="1"/>
</dbReference>